<dbReference type="SUPFAM" id="SSF48350">
    <property type="entry name" value="GTPase activation domain, GAP"/>
    <property type="match status" value="1"/>
</dbReference>
<dbReference type="InterPro" id="IPR023152">
    <property type="entry name" value="RasGAP_CS"/>
</dbReference>
<protein>
    <recommendedName>
        <fullName evidence="4">Ras-GAP domain-containing protein</fullName>
    </recommendedName>
</protein>
<gene>
    <name evidence="5" type="ORF">FA15DRAFT_406917</name>
</gene>
<feature type="region of interest" description="Disordered" evidence="3">
    <location>
        <begin position="1"/>
        <end position="58"/>
    </location>
</feature>
<dbReference type="PROSITE" id="PS50018">
    <property type="entry name" value="RAS_GTPASE_ACTIV_2"/>
    <property type="match status" value="1"/>
</dbReference>
<dbReference type="InterPro" id="IPR039360">
    <property type="entry name" value="Ras_GTPase"/>
</dbReference>
<reference evidence="5 6" key="1">
    <citation type="journal article" date="2019" name="Nat. Ecol. Evol.">
        <title>Megaphylogeny resolves global patterns of mushroom evolution.</title>
        <authorList>
            <person name="Varga T."/>
            <person name="Krizsan K."/>
            <person name="Foldi C."/>
            <person name="Dima B."/>
            <person name="Sanchez-Garcia M."/>
            <person name="Sanchez-Ramirez S."/>
            <person name="Szollosi G.J."/>
            <person name="Szarkandi J.G."/>
            <person name="Papp V."/>
            <person name="Albert L."/>
            <person name="Andreopoulos W."/>
            <person name="Angelini C."/>
            <person name="Antonin V."/>
            <person name="Barry K.W."/>
            <person name="Bougher N.L."/>
            <person name="Buchanan P."/>
            <person name="Buyck B."/>
            <person name="Bense V."/>
            <person name="Catcheside P."/>
            <person name="Chovatia M."/>
            <person name="Cooper J."/>
            <person name="Damon W."/>
            <person name="Desjardin D."/>
            <person name="Finy P."/>
            <person name="Geml J."/>
            <person name="Haridas S."/>
            <person name="Hughes K."/>
            <person name="Justo A."/>
            <person name="Karasinski D."/>
            <person name="Kautmanova I."/>
            <person name="Kiss B."/>
            <person name="Kocsube S."/>
            <person name="Kotiranta H."/>
            <person name="LaButti K.M."/>
            <person name="Lechner B.E."/>
            <person name="Liimatainen K."/>
            <person name="Lipzen A."/>
            <person name="Lukacs Z."/>
            <person name="Mihaltcheva S."/>
            <person name="Morgado L.N."/>
            <person name="Niskanen T."/>
            <person name="Noordeloos M.E."/>
            <person name="Ohm R.A."/>
            <person name="Ortiz-Santana B."/>
            <person name="Ovrebo C."/>
            <person name="Racz N."/>
            <person name="Riley R."/>
            <person name="Savchenko A."/>
            <person name="Shiryaev A."/>
            <person name="Soop K."/>
            <person name="Spirin V."/>
            <person name="Szebenyi C."/>
            <person name="Tomsovsky M."/>
            <person name="Tulloss R.E."/>
            <person name="Uehling J."/>
            <person name="Grigoriev I.V."/>
            <person name="Vagvolgyi C."/>
            <person name="Papp T."/>
            <person name="Martin F.M."/>
            <person name="Miettinen O."/>
            <person name="Hibbett D.S."/>
            <person name="Nagy L.G."/>
        </authorList>
    </citation>
    <scope>NUCLEOTIDE SEQUENCE [LARGE SCALE GENOMIC DNA]</scope>
    <source>
        <strain evidence="5 6">CBS 121175</strain>
    </source>
</reference>
<dbReference type="Pfam" id="PF00616">
    <property type="entry name" value="RasGAP"/>
    <property type="match status" value="1"/>
</dbReference>
<dbReference type="STRING" id="230819.A0A5C3KVP9"/>
<dbReference type="Proteomes" id="UP000307440">
    <property type="component" value="Unassembled WGS sequence"/>
</dbReference>
<keyword evidence="1" id="KW-0343">GTPase activation</keyword>
<dbReference type="EMBL" id="ML210196">
    <property type="protein sequence ID" value="TFK24729.1"/>
    <property type="molecule type" value="Genomic_DNA"/>
</dbReference>
<accession>A0A5C3KVP9</accession>
<evidence type="ECO:0000256" key="2">
    <source>
        <dbReference type="ARBA" id="ARBA00022553"/>
    </source>
</evidence>
<dbReference type="InterPro" id="IPR036865">
    <property type="entry name" value="CRAL-TRIO_dom_sf"/>
</dbReference>
<dbReference type="GO" id="GO:0005096">
    <property type="term" value="F:GTPase activator activity"/>
    <property type="evidence" value="ECO:0007669"/>
    <property type="project" value="UniProtKB-KW"/>
</dbReference>
<organism evidence="5 6">
    <name type="scientific">Coprinopsis marcescibilis</name>
    <name type="common">Agaric fungus</name>
    <name type="synonym">Psathyrella marcescibilis</name>
    <dbReference type="NCBI Taxonomy" id="230819"/>
    <lineage>
        <taxon>Eukaryota</taxon>
        <taxon>Fungi</taxon>
        <taxon>Dikarya</taxon>
        <taxon>Basidiomycota</taxon>
        <taxon>Agaricomycotina</taxon>
        <taxon>Agaricomycetes</taxon>
        <taxon>Agaricomycetidae</taxon>
        <taxon>Agaricales</taxon>
        <taxon>Agaricineae</taxon>
        <taxon>Psathyrellaceae</taxon>
        <taxon>Coprinopsis</taxon>
    </lineage>
</organism>
<dbReference type="InterPro" id="IPR008936">
    <property type="entry name" value="Rho_GTPase_activation_prot"/>
</dbReference>
<dbReference type="PROSITE" id="PS00509">
    <property type="entry name" value="RAS_GTPASE_ACTIV_1"/>
    <property type="match status" value="1"/>
</dbReference>
<name>A0A5C3KVP9_COPMA</name>
<dbReference type="Pfam" id="PF13716">
    <property type="entry name" value="CRAL_TRIO_2"/>
    <property type="match status" value="1"/>
</dbReference>
<dbReference type="InterPro" id="IPR011993">
    <property type="entry name" value="PH-like_dom_sf"/>
</dbReference>
<dbReference type="InterPro" id="IPR016024">
    <property type="entry name" value="ARM-type_fold"/>
</dbReference>
<feature type="compositionally biased region" description="Polar residues" evidence="3">
    <location>
        <begin position="174"/>
        <end position="190"/>
    </location>
</feature>
<dbReference type="PANTHER" id="PTHR10194">
    <property type="entry name" value="RAS GTPASE-ACTIVATING PROTEINS"/>
    <property type="match status" value="1"/>
</dbReference>
<dbReference type="SMART" id="SM00323">
    <property type="entry name" value="RasGAP"/>
    <property type="match status" value="1"/>
</dbReference>
<keyword evidence="6" id="KW-1185">Reference proteome</keyword>
<evidence type="ECO:0000259" key="4">
    <source>
        <dbReference type="PROSITE" id="PS50018"/>
    </source>
</evidence>
<dbReference type="PANTHER" id="PTHR10194:SF142">
    <property type="entry name" value="NEUROFIBROMIN"/>
    <property type="match status" value="1"/>
</dbReference>
<sequence length="2692" mass="301336">MPIRRPSASAVHSTATYGSTASRAHRSTDSSHGFQTPVAVPHSNSQQVGPPGSSTTPQQQVVLNLVKRLSTKLPMNSGLPLDRLEADPLIQQTIDTLVELSKDSLDLIVWTLCELTDRLAKHMDNVSGHPTIEILQSQLFILKVLALTMSSRWRSDARPVSRASDHTSVGPDSPKTTNTRAPPSVRSTWSEPPPLDDSGAKYILSVMVLFLRQTTTFDVPLMLATSSTDLTFRDFELVDTMNVTMTPEIQEMIEAEAASAAAAAAAANGEPSLKSQRSTTSVMSGKGSIFSSMHFGPGARTYEKTHISLIKSPAAVSNLIARYAGRIVFHISAANWGVVLHRLRSKIRFLGSHPDDGPDAVDLQLMASSILDRQRLVNILNDLSSLLVNMGREAQLAVAISLRTAVWHWVDRFTHEFNETVRTRGRTEGAPERVFDLLYSMSIPGKEKVFWPCLTMLLCITYERISVDFQQSQYGLPKRKEQRFGQEIIRHIQSGNKLSDVALACAVDVCRVAALLQGQDDVPLRLVAVDLAHEIKGALWNGHSRKAFWDTSDEIDVALYADALVAIFRFLPEEDSVPIFAACMEAERSEAVKTCVVRACLTLNADITRVSCQKPLDKLQDAVAFRCRSVLITTAIGRPQLDQYGNVKRQAARPKGRRTLPEALNDKEVLLLSILSIWRNSPMFFMKGMDEEEMEAWIPVTAKLWDAPIDITVKISTASCLKKVTELSFLFPPVGKAGELTVYSLKRALPLALQCVAQNLLNTRTDLEAQRLWISLAHSIVDIYSKRIEMDHVKEIQLDDRRIPALTIAEIALMVALTSSGVEISHLAAKGLRHLSQVERNPEAPLSRLIGEDEFRKRNFIYEQLGDPRVIVVGRVGHQRRIRKFIRLLSFSSPIHTAVWAECYSRWRAISQPVYEALNDALNGNRIRSVFNGQQQELRFQWQNLTLFLATLCGACSSEKQDTNPLLKVIPAEWLPDNIRVVQHIPALTEAFIGDLINLLMHNDASIRDTAREALGTELGPKFYPKLIRFMDDHMRGVEQGAGPKLKEDYIMFIDQFMAVLKLLAENSHGPQDDVLSIDVSSLMLSIAEFINRYDEPASHRIKIKFCLLCKSICDRSEILTIRKDNQIRNTILDIVLEWLLPMNDKSNLNPEHNDLALSELNMACLRTIVKLLDRLQLRSTDVSNTDETLHVVSGLFKRYADRLLQCLDNYRFEVVTSDSTSDLGSIHQRMRISQKEAELRDLVITGLTHLVSSNSESGFKQCLHLAYDPDNRKRTIFAHVFARVIGEGTTFEPQERIVPVNRNARFADLLRGSDMVLAITICEICPPSEVEMIISVLLNVFDSRNSLMALMKLMVEREVAQTDSESALFRSNSTCIRLLSAFARTHGYHYLRSLINPLIRMLAAPSDSQEVRANGEGVEGLSIEYVVSRFITIITSSTDIVPIMIREMCAHIGKVVSELWPDARFSALGAFIFLRFISPAIVTPELIDVELPREADEMALRKGLMHVAKIVQSLANNIFVGKEIVTNQLNKFIQANGPRILEFLENLQEPRPPAPDHETWTGVTPDETDIIVLHRFFDKHADKIGKELLSLSKPSSEVDLGTPLEVPRPSQYYSSEHHEFLDLMAEMSGRSVNRVKELFMETEDVPGDTAYFVLKLSKIDVEDLDIRLLMYHIFKILTSEPYIERSFDIIIDCTAFSSISELPLQWLKFCAEVVPADIRLRFQTAHILNPNYLTQKYLRRLYNVSAGTPYCNDIKAYTSVQQMIDAGVPETVVPALEYPVSLDQENVETFTHITLKILHLRIGLELHVSATHLRFITTKASMISSGFSCHYVEVIPLSDVLDIYNIMTPDQTEFLLRRRQSNMYFLSTNRDEVVKAIRSAKGRLKEVHSNLTERFSRFSNIPATLLHIGFLSVDPNDEELRSAAYNLLGAVCTYLKYDKAPIVARQAGFIPGDPFTFVTSLSEKLSEFAPQLTLDFIHEVTAAMTSMEKSAVAQRISCLHYMSPWIKNLPAFANPTSPYFEKSGARLRDCIRTLSDLSLTYPETVTTLQKCVWSQMALLDSFVTDIILDELVRTAIDGGIGTRRCEVVSQIVATLSSISVRSRLYTKLRKALSRGPIKGVDTLTRHSNWNEIATSIRLISALGSSNKSPGPTQLFVPELCHLVTIVAAEGPSLVRKSVYGTVMNLLQGLYISRSDDLSGTELLQFIESCMTLNSLKLFGLTRETATSEYTSWDPTNDKEKLDHLEKLVELLLRMTDITSGSRGLLNIWRARWMSLVTATAFQLSTVVQTRSFVALGALATADVDDDFVYQIMVALRTCFTRATENNTITIVSMLRCLCRLVPALSPNSRYIPMFFWLAVALLQSAHAAFFSEAANLLRTSLEAMEELGYFRSHSVPTILLEHRGHLEDITIQLDDMLGISFETNFSLSMAHVIFKGMRHAFSKEAAEAALRSLLAVSARTHNQFNNRAFDGYSGILCADVLGYFLALFPAAATSTSYERLLKECLVDEAWHHEAGLPDEDSNDSSAPKISPNFLGINESNTALLVATFAATTVCTAQGDDAETEMLYSLLSELATGFPDVIALIYDSLREKIQDTFTNSSNANAIRYATNIFRVWSSLQIEGPRYDTKTRGSSVSTLERPDEKFSTSKDHLNALEELNMRGLAFNLVFLPSNQGHATKVINWITNLVQLIS</sequence>
<dbReference type="Gene3D" id="1.10.506.10">
    <property type="entry name" value="GTPase Activation - p120gap, domain 1"/>
    <property type="match status" value="2"/>
</dbReference>
<evidence type="ECO:0000256" key="1">
    <source>
        <dbReference type="ARBA" id="ARBA00022468"/>
    </source>
</evidence>
<feature type="region of interest" description="Disordered" evidence="3">
    <location>
        <begin position="157"/>
        <end position="193"/>
    </location>
</feature>
<dbReference type="InterPro" id="IPR001936">
    <property type="entry name" value="RasGAP_dom"/>
</dbReference>
<feature type="compositionally biased region" description="Polar residues" evidence="3">
    <location>
        <begin position="42"/>
        <end position="58"/>
    </location>
</feature>
<evidence type="ECO:0000313" key="5">
    <source>
        <dbReference type="EMBL" id="TFK24729.1"/>
    </source>
</evidence>
<dbReference type="InterPro" id="IPR001251">
    <property type="entry name" value="CRAL-TRIO_dom"/>
</dbReference>
<evidence type="ECO:0000313" key="6">
    <source>
        <dbReference type="Proteomes" id="UP000307440"/>
    </source>
</evidence>
<dbReference type="SUPFAM" id="SSF48371">
    <property type="entry name" value="ARM repeat"/>
    <property type="match status" value="2"/>
</dbReference>
<feature type="compositionally biased region" description="Polar residues" evidence="3">
    <location>
        <begin position="10"/>
        <end position="22"/>
    </location>
</feature>
<dbReference type="Gene3D" id="2.30.29.30">
    <property type="entry name" value="Pleckstrin-homology domain (PH domain)/Phosphotyrosine-binding domain (PTB)"/>
    <property type="match status" value="1"/>
</dbReference>
<evidence type="ECO:0000256" key="3">
    <source>
        <dbReference type="SAM" id="MobiDB-lite"/>
    </source>
</evidence>
<dbReference type="OrthoDB" id="28245at2759"/>
<proteinExistence type="predicted"/>
<dbReference type="Gene3D" id="3.40.525.10">
    <property type="entry name" value="CRAL-TRIO lipid binding domain"/>
    <property type="match status" value="1"/>
</dbReference>
<feature type="domain" description="Ras-GAP" evidence="4">
    <location>
        <begin position="1330"/>
        <end position="1517"/>
    </location>
</feature>
<keyword evidence="2" id="KW-0597">Phosphoprotein</keyword>